<dbReference type="Pfam" id="PF00172">
    <property type="entry name" value="Zn_clus"/>
    <property type="match status" value="1"/>
</dbReference>
<reference evidence="6 7" key="1">
    <citation type="submission" date="2016-02" db="EMBL/GenBank/DDBJ databases">
        <title>Complete genome sequence and transcriptome regulation of the pentose utilising yeast Sugiyamaella lignohabitans.</title>
        <authorList>
            <person name="Bellasio M."/>
            <person name="Peymann A."/>
            <person name="Valli M."/>
            <person name="Sipitzky M."/>
            <person name="Graf A."/>
            <person name="Sauer M."/>
            <person name="Marx H."/>
            <person name="Mattanovich D."/>
        </authorList>
    </citation>
    <scope>NUCLEOTIDE SEQUENCE [LARGE SCALE GENOMIC DNA]</scope>
    <source>
        <strain evidence="6 7">CBS 10342</strain>
    </source>
</reference>
<evidence type="ECO:0000256" key="3">
    <source>
        <dbReference type="ARBA" id="ARBA00023242"/>
    </source>
</evidence>
<feature type="compositionally biased region" description="Low complexity" evidence="4">
    <location>
        <begin position="67"/>
        <end position="82"/>
    </location>
</feature>
<dbReference type="CDD" id="cd12148">
    <property type="entry name" value="fungal_TF_MHR"/>
    <property type="match status" value="1"/>
</dbReference>
<keyword evidence="2" id="KW-0479">Metal-binding</keyword>
<dbReference type="CDD" id="cd00067">
    <property type="entry name" value="GAL4"/>
    <property type="match status" value="1"/>
</dbReference>
<feature type="region of interest" description="Disordered" evidence="4">
    <location>
        <begin position="417"/>
        <end position="479"/>
    </location>
</feature>
<dbReference type="PANTHER" id="PTHR31001">
    <property type="entry name" value="UNCHARACTERIZED TRANSCRIPTIONAL REGULATORY PROTEIN"/>
    <property type="match status" value="1"/>
</dbReference>
<dbReference type="Gene3D" id="4.10.240.10">
    <property type="entry name" value="Zn(2)-C6 fungal-type DNA-binding domain"/>
    <property type="match status" value="1"/>
</dbReference>
<evidence type="ECO:0000259" key="5">
    <source>
        <dbReference type="PROSITE" id="PS50048"/>
    </source>
</evidence>
<dbReference type="Pfam" id="PF04082">
    <property type="entry name" value="Fungal_trans"/>
    <property type="match status" value="1"/>
</dbReference>
<dbReference type="GO" id="GO:0008270">
    <property type="term" value="F:zinc ion binding"/>
    <property type="evidence" value="ECO:0007669"/>
    <property type="project" value="InterPro"/>
</dbReference>
<dbReference type="InterPro" id="IPR007219">
    <property type="entry name" value="XnlR_reg_dom"/>
</dbReference>
<dbReference type="OrthoDB" id="435881at2759"/>
<feature type="domain" description="Zn(2)-C6 fungal-type" evidence="5">
    <location>
        <begin position="307"/>
        <end position="338"/>
    </location>
</feature>
<dbReference type="InterPro" id="IPR050613">
    <property type="entry name" value="Sec_Metabolite_Reg"/>
</dbReference>
<dbReference type="InterPro" id="IPR001138">
    <property type="entry name" value="Zn2Cys6_DnaBD"/>
</dbReference>
<gene>
    <name evidence="6" type="ORF">AWJ20_2687</name>
</gene>
<dbReference type="GO" id="GO:0005634">
    <property type="term" value="C:nucleus"/>
    <property type="evidence" value="ECO:0007669"/>
    <property type="project" value="UniProtKB-SubCell"/>
</dbReference>
<dbReference type="SUPFAM" id="SSF57701">
    <property type="entry name" value="Zn2/Cys6 DNA-binding domain"/>
    <property type="match status" value="1"/>
</dbReference>
<dbReference type="GO" id="GO:0000981">
    <property type="term" value="F:DNA-binding transcription factor activity, RNA polymerase II-specific"/>
    <property type="evidence" value="ECO:0007669"/>
    <property type="project" value="InterPro"/>
</dbReference>
<proteinExistence type="predicted"/>
<dbReference type="PROSITE" id="PS00463">
    <property type="entry name" value="ZN2_CY6_FUNGAL_1"/>
    <property type="match status" value="1"/>
</dbReference>
<keyword evidence="7" id="KW-1185">Reference proteome</keyword>
<evidence type="ECO:0000256" key="2">
    <source>
        <dbReference type="ARBA" id="ARBA00022723"/>
    </source>
</evidence>
<evidence type="ECO:0000256" key="1">
    <source>
        <dbReference type="ARBA" id="ARBA00004123"/>
    </source>
</evidence>
<feature type="compositionally biased region" description="Acidic residues" evidence="4">
    <location>
        <begin position="250"/>
        <end position="259"/>
    </location>
</feature>
<dbReference type="InterPro" id="IPR036864">
    <property type="entry name" value="Zn2-C6_fun-type_DNA-bd_sf"/>
</dbReference>
<dbReference type="Proteomes" id="UP000189580">
    <property type="component" value="Chromosome b"/>
</dbReference>
<dbReference type="PROSITE" id="PS50048">
    <property type="entry name" value="ZN2_CY6_FUNGAL_2"/>
    <property type="match status" value="1"/>
</dbReference>
<protein>
    <recommendedName>
        <fullName evidence="5">Zn(2)-C6 fungal-type domain-containing protein</fullName>
    </recommendedName>
</protein>
<accession>A0A161HMM6</accession>
<organism evidence="6 7">
    <name type="scientific">Sugiyamaella lignohabitans</name>
    <dbReference type="NCBI Taxonomy" id="796027"/>
    <lineage>
        <taxon>Eukaryota</taxon>
        <taxon>Fungi</taxon>
        <taxon>Dikarya</taxon>
        <taxon>Ascomycota</taxon>
        <taxon>Saccharomycotina</taxon>
        <taxon>Dipodascomycetes</taxon>
        <taxon>Dipodascales</taxon>
        <taxon>Trichomonascaceae</taxon>
        <taxon>Sugiyamaella</taxon>
    </lineage>
</organism>
<feature type="region of interest" description="Disordered" evidence="4">
    <location>
        <begin position="1"/>
        <end position="276"/>
    </location>
</feature>
<evidence type="ECO:0000256" key="4">
    <source>
        <dbReference type="SAM" id="MobiDB-lite"/>
    </source>
</evidence>
<feature type="compositionally biased region" description="Polar residues" evidence="4">
    <location>
        <begin position="172"/>
        <end position="191"/>
    </location>
</feature>
<feature type="compositionally biased region" description="Polar residues" evidence="4">
    <location>
        <begin position="457"/>
        <end position="467"/>
    </location>
</feature>
<feature type="compositionally biased region" description="Low complexity" evidence="4">
    <location>
        <begin position="30"/>
        <end position="57"/>
    </location>
</feature>
<dbReference type="SMART" id="SM00066">
    <property type="entry name" value="GAL4"/>
    <property type="match status" value="1"/>
</dbReference>
<dbReference type="AlphaFoldDB" id="A0A161HMM6"/>
<dbReference type="KEGG" id="slb:AWJ20_2687"/>
<dbReference type="GO" id="GO:0003677">
    <property type="term" value="F:DNA binding"/>
    <property type="evidence" value="ECO:0007669"/>
    <property type="project" value="InterPro"/>
</dbReference>
<comment type="subcellular location">
    <subcellularLocation>
        <location evidence="1">Nucleus</location>
    </subcellularLocation>
</comment>
<dbReference type="GeneID" id="30034625"/>
<name>A0A161HMM6_9ASCO</name>
<sequence>MTEPVLRSGNGIDAMSVGRLVSSPEIQVDSADTSSSASSGASSSGSSSGNGGASAVSRISVGGDQLHNNNHHNNGLNHNYSHNPDHSHGSVGSRHHGFSDIGAHGNVNGNDISNTGPASGSNISSGGLGSGVGNGIEHNFTSLPLPTDRRSVSHSPSSDGSVSPALSPRPENGSTTTGASSISPSYQGSTVNEKDRGDGQVGGRVDCPVESDSESGTDQAAATVPADGAIPAGVSGVIVGEGTKGREGGEGGEGEEVGEVGEVGEGGEERERSNSDVNPALAAAAIATFKTISAMNTVRKRRRTPLSCQICRSRKQKCDRGHPCSTCKALRLEKSCVYQTLSPLRTGNGGHSTPSSPVAANGAVKKNETIKIFNPMTRRFYRVAAPQWNLHDKSKPDGASATSTIFNDLGAITSNGPITSSDMIKPEQSFGNSLPPDNGAHRDFSAAGSGVFGGPRSTPSPSNLSSGHRSDAGGSGNPSLVENIFKPTLRFKFNRINYFGPSAAAATSGGLDDSAPEAYTIFNFNAAENKKSWDSLKTSAFPLTGNGAYGAPNCPDLLEKELQIKALADRLASGQSSINEWDKVLDFIPPRDVCDFLIERFLSSVNTVFYSTTASILREDMNYVWVMKRHRPVGDNLDKIEIHKICLILLCLRLARISLPRDWTCSSVTNNIRDDSQVYLGPKLVLFGLSVISMTDIQLEGNLTYIQLLLLCAVNMILTTSDMSGSSASPLTLISKLVESTLSIGLHRDPSNFPEVPVRFHQLWKILWRQTVIADTAKSLELGIPPLINLKYSDTSLYDDDEGTTNDDALPADGEKDRTLADYESLGKAFLRSNLEWCLTCRNLLDQVLLVPANLLLAPDLEKTNVIFKTAEHARMLAYEEARIKVQSKSSLTIREEHCYVIRTVSYLKYLRIRLAFLRVQGCVNTDEMTECALQALTIQRDVIRNASKLSSLHYYLLVEIFRLNRPAWMRIMMMVTSSIVKSSTPVSQHTLATIIALYKETRVLVDTSYCAWKENISMLMALRNVKALSQVVGHSDLDQLWHELDAFSELPVPCQPEWLDYFNFESSCTESTL</sequence>
<dbReference type="RefSeq" id="XP_018737544.1">
    <property type="nucleotide sequence ID" value="XM_018879647.1"/>
</dbReference>
<dbReference type="PANTHER" id="PTHR31001:SF90">
    <property type="entry name" value="CENTROMERE DNA-BINDING PROTEIN COMPLEX CBF3 SUBUNIT B"/>
    <property type="match status" value="1"/>
</dbReference>
<keyword evidence="3" id="KW-0539">Nucleus</keyword>
<feature type="compositionally biased region" description="Low complexity" evidence="4">
    <location>
        <begin position="153"/>
        <end position="168"/>
    </location>
</feature>
<dbReference type="EMBL" id="CP014503">
    <property type="protein sequence ID" value="ANB15067.1"/>
    <property type="molecule type" value="Genomic_DNA"/>
</dbReference>
<evidence type="ECO:0000313" key="7">
    <source>
        <dbReference type="Proteomes" id="UP000189580"/>
    </source>
</evidence>
<evidence type="ECO:0000313" key="6">
    <source>
        <dbReference type="EMBL" id="ANB15067.1"/>
    </source>
</evidence>
<feature type="compositionally biased region" description="Polar residues" evidence="4">
    <location>
        <begin position="107"/>
        <end position="118"/>
    </location>
</feature>
<dbReference type="GO" id="GO:0006351">
    <property type="term" value="P:DNA-templated transcription"/>
    <property type="evidence" value="ECO:0007669"/>
    <property type="project" value="InterPro"/>
</dbReference>